<feature type="transmembrane region" description="Helical" evidence="7">
    <location>
        <begin position="92"/>
        <end position="116"/>
    </location>
</feature>
<feature type="transmembrane region" description="Helical" evidence="7">
    <location>
        <begin position="49"/>
        <end position="71"/>
    </location>
</feature>
<keyword evidence="2" id="KW-0813">Transport</keyword>
<comment type="subcellular location">
    <subcellularLocation>
        <location evidence="1">Cell inner membrane</location>
        <topology evidence="1">Multi-pass membrane protein</topology>
    </subcellularLocation>
</comment>
<dbReference type="InterPro" id="IPR002528">
    <property type="entry name" value="MATE_fam"/>
</dbReference>
<dbReference type="NCBIfam" id="TIGR00797">
    <property type="entry name" value="matE"/>
    <property type="match status" value="1"/>
</dbReference>
<keyword evidence="6 7" id="KW-0472">Membrane</keyword>
<dbReference type="GO" id="GO:0042910">
    <property type="term" value="F:xenobiotic transmembrane transporter activity"/>
    <property type="evidence" value="ECO:0007669"/>
    <property type="project" value="InterPro"/>
</dbReference>
<feature type="transmembrane region" description="Helical" evidence="7">
    <location>
        <begin position="166"/>
        <end position="185"/>
    </location>
</feature>
<evidence type="ECO:0000256" key="2">
    <source>
        <dbReference type="ARBA" id="ARBA00022448"/>
    </source>
</evidence>
<evidence type="ECO:0000256" key="1">
    <source>
        <dbReference type="ARBA" id="ARBA00004429"/>
    </source>
</evidence>
<reference evidence="8 9" key="1">
    <citation type="submission" date="2019-02" db="EMBL/GenBank/DDBJ databases">
        <title>Genomic Encyclopedia of Type Strains, Phase IV (KMG-IV): sequencing the most valuable type-strain genomes for metagenomic binning, comparative biology and taxonomic classification.</title>
        <authorList>
            <person name="Goeker M."/>
        </authorList>
    </citation>
    <scope>NUCLEOTIDE SEQUENCE [LARGE SCALE GENOMIC DNA]</scope>
    <source>
        <strain evidence="8 9">DSM 19570</strain>
    </source>
</reference>
<evidence type="ECO:0000256" key="5">
    <source>
        <dbReference type="ARBA" id="ARBA00022989"/>
    </source>
</evidence>
<evidence type="ECO:0000256" key="6">
    <source>
        <dbReference type="ARBA" id="ARBA00023136"/>
    </source>
</evidence>
<dbReference type="InterPro" id="IPR048279">
    <property type="entry name" value="MdtK-like"/>
</dbReference>
<dbReference type="GO" id="GO:0015297">
    <property type="term" value="F:antiporter activity"/>
    <property type="evidence" value="ECO:0007669"/>
    <property type="project" value="InterPro"/>
</dbReference>
<keyword evidence="9" id="KW-1185">Reference proteome</keyword>
<dbReference type="Pfam" id="PF01554">
    <property type="entry name" value="MatE"/>
    <property type="match status" value="2"/>
</dbReference>
<dbReference type="GO" id="GO:0005886">
    <property type="term" value="C:plasma membrane"/>
    <property type="evidence" value="ECO:0007669"/>
    <property type="project" value="UniProtKB-SubCell"/>
</dbReference>
<dbReference type="PANTHER" id="PTHR42925:SF2">
    <property type="entry name" value="NA+ DRIVEN MULTIDRUG EFFLUX PUMP"/>
    <property type="match status" value="1"/>
</dbReference>
<dbReference type="PIRSF" id="PIRSF006603">
    <property type="entry name" value="DinF"/>
    <property type="match status" value="1"/>
</dbReference>
<dbReference type="Proteomes" id="UP000293671">
    <property type="component" value="Unassembled WGS sequence"/>
</dbReference>
<gene>
    <name evidence="8" type="ORF">EV670_1966</name>
</gene>
<evidence type="ECO:0000256" key="4">
    <source>
        <dbReference type="ARBA" id="ARBA00022692"/>
    </source>
</evidence>
<feature type="transmembrane region" description="Helical" evidence="7">
    <location>
        <begin position="390"/>
        <end position="408"/>
    </location>
</feature>
<evidence type="ECO:0000313" key="9">
    <source>
        <dbReference type="Proteomes" id="UP000293671"/>
    </source>
</evidence>
<dbReference type="OrthoDB" id="9806302at2"/>
<evidence type="ECO:0000256" key="7">
    <source>
        <dbReference type="SAM" id="Phobius"/>
    </source>
</evidence>
<dbReference type="CDD" id="cd13134">
    <property type="entry name" value="MATE_like_8"/>
    <property type="match status" value="1"/>
</dbReference>
<keyword evidence="4 7" id="KW-0812">Transmembrane</keyword>
<evidence type="ECO:0000256" key="3">
    <source>
        <dbReference type="ARBA" id="ARBA00022475"/>
    </source>
</evidence>
<name>A0A4Q7VX26_9BURK</name>
<protein>
    <submittedName>
        <fullName evidence="8">Putative MATE family efflux protein</fullName>
    </submittedName>
</protein>
<feature type="transmembrane region" description="Helical" evidence="7">
    <location>
        <begin position="287"/>
        <end position="304"/>
    </location>
</feature>
<dbReference type="InterPro" id="IPR047135">
    <property type="entry name" value="YsiQ"/>
</dbReference>
<feature type="transmembrane region" description="Helical" evidence="7">
    <location>
        <begin position="357"/>
        <end position="378"/>
    </location>
</feature>
<keyword evidence="5 7" id="KW-1133">Transmembrane helix</keyword>
<feature type="transmembrane region" description="Helical" evidence="7">
    <location>
        <begin position="325"/>
        <end position="345"/>
    </location>
</feature>
<proteinExistence type="predicted"/>
<feature type="transmembrane region" description="Helical" evidence="7">
    <location>
        <begin position="136"/>
        <end position="157"/>
    </location>
</feature>
<comment type="caution">
    <text evidence="8">The sequence shown here is derived from an EMBL/GenBank/DDBJ whole genome shotgun (WGS) entry which is preliminary data.</text>
</comment>
<dbReference type="EMBL" id="SHKP01000005">
    <property type="protein sequence ID" value="RZU01250.1"/>
    <property type="molecule type" value="Genomic_DNA"/>
</dbReference>
<feature type="transmembrane region" description="Helical" evidence="7">
    <location>
        <begin position="258"/>
        <end position="281"/>
    </location>
</feature>
<feature type="transmembrane region" description="Helical" evidence="7">
    <location>
        <begin position="191"/>
        <end position="213"/>
    </location>
</feature>
<sequence>MPSPSSEVQPFQSRAMLWAIAWPMAAELLLGIAVGLVGVALAARVSDAAAAAYGIGNTLFATFFIVFRIIGAGVSVVITQRLGAGDRAGADALARAGLGASLWLGVAVALVLAAGAGPLLQALGTPAEVQPLAAPYLRVLALALGLDALNALMGAVLRAHLHVRRALLISLATHALHLLACLPLMRGDGPLPALGLGGFALAMVISRVAAVALHRRGWREHLALVPRAADWWRLERGVLAPALHIGVPGAAENIAYRLAALVVTSVVAHLGTASLAAHAYAQQLGGLLILGSLSLGLAAEILVGHDVGAGRIDLARRRVRTSIRWGLLVSTLSALLLALLGPPAIGLFTQDEALVELAVTLLWIGVALEPGRAMNLVYVNALRAAGDVRWPVAVAALSMSIVMAGGAWLLGSVMGLGLAGVWIALVADEWLRGLAMAWRWHGGAWQERARRVVAPAAV</sequence>
<organism evidence="8 9">
    <name type="scientific">Rivibacter subsaxonicus</name>
    <dbReference type="NCBI Taxonomy" id="457575"/>
    <lineage>
        <taxon>Bacteria</taxon>
        <taxon>Pseudomonadati</taxon>
        <taxon>Pseudomonadota</taxon>
        <taxon>Betaproteobacteria</taxon>
        <taxon>Burkholderiales</taxon>
        <taxon>Rivibacter</taxon>
    </lineage>
</organism>
<keyword evidence="3" id="KW-1003">Cell membrane</keyword>
<evidence type="ECO:0000313" key="8">
    <source>
        <dbReference type="EMBL" id="RZU01250.1"/>
    </source>
</evidence>
<dbReference type="PANTHER" id="PTHR42925">
    <property type="entry name" value="MULTIDRUG AND TOXIN EFFLUX PROTEIN MATE FAMILY"/>
    <property type="match status" value="1"/>
</dbReference>
<dbReference type="AlphaFoldDB" id="A0A4Q7VX26"/>
<feature type="transmembrane region" description="Helical" evidence="7">
    <location>
        <begin position="20"/>
        <end position="43"/>
    </location>
</feature>
<accession>A0A4Q7VX26</accession>